<dbReference type="InterPro" id="IPR015797">
    <property type="entry name" value="NUDIX_hydrolase-like_dom_sf"/>
</dbReference>
<keyword evidence="5" id="KW-1185">Reference proteome</keyword>
<evidence type="ECO:0000256" key="2">
    <source>
        <dbReference type="ARBA" id="ARBA00022801"/>
    </source>
</evidence>
<dbReference type="AlphaFoldDB" id="A0A4R4YYZ1"/>
<organism evidence="4 5">
    <name type="scientific">Saccharopolyspora elongata</name>
    <dbReference type="NCBI Taxonomy" id="2530387"/>
    <lineage>
        <taxon>Bacteria</taxon>
        <taxon>Bacillati</taxon>
        <taxon>Actinomycetota</taxon>
        <taxon>Actinomycetes</taxon>
        <taxon>Pseudonocardiales</taxon>
        <taxon>Pseudonocardiaceae</taxon>
        <taxon>Saccharopolyspora</taxon>
    </lineage>
</organism>
<dbReference type="Pfam" id="PF00293">
    <property type="entry name" value="NUDIX"/>
    <property type="match status" value="1"/>
</dbReference>
<protein>
    <submittedName>
        <fullName evidence="4">NUDIX domain-containing protein</fullName>
    </submittedName>
</protein>
<dbReference type="Gene3D" id="3.90.79.10">
    <property type="entry name" value="Nucleoside Triphosphate Pyrophosphohydrolase"/>
    <property type="match status" value="1"/>
</dbReference>
<dbReference type="PRINTS" id="PR00502">
    <property type="entry name" value="NUDIXFAMILY"/>
</dbReference>
<dbReference type="PANTHER" id="PTHR43736">
    <property type="entry name" value="ADP-RIBOSE PYROPHOSPHATASE"/>
    <property type="match status" value="1"/>
</dbReference>
<dbReference type="InterPro" id="IPR000086">
    <property type="entry name" value="NUDIX_hydrolase_dom"/>
</dbReference>
<dbReference type="Proteomes" id="UP000294947">
    <property type="component" value="Unassembled WGS sequence"/>
</dbReference>
<dbReference type="EMBL" id="SMKW01000019">
    <property type="protein sequence ID" value="TDD50768.1"/>
    <property type="molecule type" value="Genomic_DNA"/>
</dbReference>
<dbReference type="InterPro" id="IPR020476">
    <property type="entry name" value="Nudix_hydrolase"/>
</dbReference>
<feature type="domain" description="Nudix hydrolase" evidence="3">
    <location>
        <begin position="10"/>
        <end position="135"/>
    </location>
</feature>
<dbReference type="RefSeq" id="WP_132485941.1">
    <property type="nucleotide sequence ID" value="NZ_SMKW01000019.1"/>
</dbReference>
<dbReference type="CDD" id="cd04699">
    <property type="entry name" value="NUDIX_MutT_Nudt1"/>
    <property type="match status" value="1"/>
</dbReference>
<reference evidence="4 5" key="1">
    <citation type="submission" date="2019-03" db="EMBL/GenBank/DDBJ databases">
        <title>Draft genome sequences of novel Actinobacteria.</title>
        <authorList>
            <person name="Sahin N."/>
            <person name="Ay H."/>
            <person name="Saygin H."/>
        </authorList>
    </citation>
    <scope>NUCLEOTIDE SEQUENCE [LARGE SCALE GENOMIC DNA]</scope>
    <source>
        <strain evidence="4 5">7K502</strain>
    </source>
</reference>
<dbReference type="GO" id="GO:0016787">
    <property type="term" value="F:hydrolase activity"/>
    <property type="evidence" value="ECO:0007669"/>
    <property type="project" value="UniProtKB-KW"/>
</dbReference>
<evidence type="ECO:0000313" key="5">
    <source>
        <dbReference type="Proteomes" id="UP000294947"/>
    </source>
</evidence>
<gene>
    <name evidence="4" type="ORF">E1288_16385</name>
</gene>
<evidence type="ECO:0000256" key="1">
    <source>
        <dbReference type="ARBA" id="ARBA00005582"/>
    </source>
</evidence>
<dbReference type="PANTHER" id="PTHR43736:SF1">
    <property type="entry name" value="DIHYDRONEOPTERIN TRIPHOSPHATE DIPHOSPHATASE"/>
    <property type="match status" value="1"/>
</dbReference>
<sequence>MTTPGAAPRSYPISIKGVVVRDGLVLLLKNEREEWELPGGRIEIGETPEECVAREITEETSWPVTTGPVLNSWMYHIHAVDKHVFIVTYGCYPDTDAEPVLSHEHKEVGLFPESAIADLNMPEGYKRSISAWFARLRAAESELVG</sequence>
<evidence type="ECO:0000259" key="3">
    <source>
        <dbReference type="PROSITE" id="PS51462"/>
    </source>
</evidence>
<comment type="caution">
    <text evidence="4">The sequence shown here is derived from an EMBL/GenBank/DDBJ whole genome shotgun (WGS) entry which is preliminary data.</text>
</comment>
<dbReference type="PROSITE" id="PS51462">
    <property type="entry name" value="NUDIX"/>
    <property type="match status" value="1"/>
</dbReference>
<dbReference type="OrthoDB" id="9804442at2"/>
<accession>A0A4R4YYZ1</accession>
<evidence type="ECO:0000313" key="4">
    <source>
        <dbReference type="EMBL" id="TDD50768.1"/>
    </source>
</evidence>
<proteinExistence type="inferred from homology"/>
<name>A0A4R4YYZ1_9PSEU</name>
<keyword evidence="2" id="KW-0378">Hydrolase</keyword>
<comment type="similarity">
    <text evidence="1">Belongs to the Nudix hydrolase family.</text>
</comment>
<dbReference type="SUPFAM" id="SSF55811">
    <property type="entry name" value="Nudix"/>
    <property type="match status" value="1"/>
</dbReference>